<dbReference type="InterPro" id="IPR020549">
    <property type="entry name" value="YbeY_CS"/>
</dbReference>
<dbReference type="HAMAP" id="MF_00009">
    <property type="entry name" value="Endoribonucl_YbeY"/>
    <property type="match status" value="1"/>
</dbReference>
<proteinExistence type="inferred from homology"/>
<dbReference type="PANTHER" id="PTHR46986">
    <property type="entry name" value="ENDORIBONUCLEASE YBEY, CHLOROPLASTIC"/>
    <property type="match status" value="1"/>
</dbReference>
<evidence type="ECO:0000256" key="4">
    <source>
        <dbReference type="ARBA" id="ARBA00022759"/>
    </source>
</evidence>
<dbReference type="Proteomes" id="UP001144471">
    <property type="component" value="Unassembled WGS sequence"/>
</dbReference>
<dbReference type="EC" id="3.1.-.-" evidence="7"/>
<dbReference type="SUPFAM" id="SSF55486">
    <property type="entry name" value="Metalloproteases ('zincins'), catalytic domain"/>
    <property type="match status" value="1"/>
</dbReference>
<evidence type="ECO:0000256" key="6">
    <source>
        <dbReference type="ARBA" id="ARBA00022833"/>
    </source>
</evidence>
<dbReference type="PROSITE" id="PS01306">
    <property type="entry name" value="UPF0054"/>
    <property type="match status" value="1"/>
</dbReference>
<dbReference type="GO" id="GO:0004521">
    <property type="term" value="F:RNA endonuclease activity"/>
    <property type="evidence" value="ECO:0007669"/>
    <property type="project" value="UniProtKB-UniRule"/>
</dbReference>
<keyword evidence="7" id="KW-0698">rRNA processing</keyword>
<feature type="binding site" evidence="7">
    <location>
        <position position="129"/>
    </location>
    <ligand>
        <name>Zn(2+)</name>
        <dbReference type="ChEBI" id="CHEBI:29105"/>
        <note>catalytic</note>
    </ligand>
</feature>
<evidence type="ECO:0000256" key="2">
    <source>
        <dbReference type="ARBA" id="ARBA00022722"/>
    </source>
</evidence>
<dbReference type="NCBIfam" id="TIGR00043">
    <property type="entry name" value="rRNA maturation RNase YbeY"/>
    <property type="match status" value="1"/>
</dbReference>
<dbReference type="GO" id="GO:0006364">
    <property type="term" value="P:rRNA processing"/>
    <property type="evidence" value="ECO:0007669"/>
    <property type="project" value="UniProtKB-UniRule"/>
</dbReference>
<name>A0A9W6GN74_9FUSO</name>
<keyword evidence="9" id="KW-1185">Reference proteome</keyword>
<dbReference type="EMBL" id="BSDY01000011">
    <property type="protein sequence ID" value="GLI56876.1"/>
    <property type="molecule type" value="Genomic_DNA"/>
</dbReference>
<dbReference type="GO" id="GO:0004222">
    <property type="term" value="F:metalloendopeptidase activity"/>
    <property type="evidence" value="ECO:0007669"/>
    <property type="project" value="InterPro"/>
</dbReference>
<evidence type="ECO:0000256" key="1">
    <source>
        <dbReference type="ARBA" id="ARBA00010875"/>
    </source>
</evidence>
<dbReference type="GO" id="GO:0005737">
    <property type="term" value="C:cytoplasm"/>
    <property type="evidence" value="ECO:0007669"/>
    <property type="project" value="UniProtKB-SubCell"/>
</dbReference>
<dbReference type="Pfam" id="PF02130">
    <property type="entry name" value="YbeY"/>
    <property type="match status" value="1"/>
</dbReference>
<organism evidence="8 9">
    <name type="scientific">Propionigenium maris DSM 9537</name>
    <dbReference type="NCBI Taxonomy" id="1123000"/>
    <lineage>
        <taxon>Bacteria</taxon>
        <taxon>Fusobacteriati</taxon>
        <taxon>Fusobacteriota</taxon>
        <taxon>Fusobacteriia</taxon>
        <taxon>Fusobacteriales</taxon>
        <taxon>Fusobacteriaceae</taxon>
        <taxon>Propionigenium</taxon>
    </lineage>
</organism>
<keyword evidence="4 7" id="KW-0255">Endonuclease</keyword>
<keyword evidence="7" id="KW-0963">Cytoplasm</keyword>
<keyword evidence="6 7" id="KW-0862">Zinc</keyword>
<keyword evidence="5 7" id="KW-0378">Hydrolase</keyword>
<dbReference type="Gene3D" id="3.40.390.30">
    <property type="entry name" value="Metalloproteases ('zincins'), catalytic domain"/>
    <property type="match status" value="1"/>
</dbReference>
<evidence type="ECO:0000256" key="3">
    <source>
        <dbReference type="ARBA" id="ARBA00022723"/>
    </source>
</evidence>
<dbReference type="AlphaFoldDB" id="A0A9W6GN74"/>
<accession>A0A9W6GN74</accession>
<evidence type="ECO:0000313" key="9">
    <source>
        <dbReference type="Proteomes" id="UP001144471"/>
    </source>
</evidence>
<feature type="binding site" evidence="7">
    <location>
        <position position="123"/>
    </location>
    <ligand>
        <name>Zn(2+)</name>
        <dbReference type="ChEBI" id="CHEBI:29105"/>
        <note>catalytic</note>
    </ligand>
</feature>
<dbReference type="PANTHER" id="PTHR46986:SF1">
    <property type="entry name" value="ENDORIBONUCLEASE YBEY, CHLOROPLASTIC"/>
    <property type="match status" value="1"/>
</dbReference>
<evidence type="ECO:0000256" key="5">
    <source>
        <dbReference type="ARBA" id="ARBA00022801"/>
    </source>
</evidence>
<comment type="subcellular location">
    <subcellularLocation>
        <location evidence="7">Cytoplasm</location>
    </subcellularLocation>
</comment>
<comment type="similarity">
    <text evidence="1 7">Belongs to the endoribonuclease YbeY family.</text>
</comment>
<keyword evidence="2 7" id="KW-0540">Nuclease</keyword>
<evidence type="ECO:0000313" key="8">
    <source>
        <dbReference type="EMBL" id="GLI56876.1"/>
    </source>
</evidence>
<keyword evidence="7" id="KW-0690">Ribosome biogenesis</keyword>
<comment type="caution">
    <text evidence="8">The sequence shown here is derived from an EMBL/GenBank/DDBJ whole genome shotgun (WGS) entry which is preliminary data.</text>
</comment>
<dbReference type="GO" id="GO:0008270">
    <property type="term" value="F:zinc ion binding"/>
    <property type="evidence" value="ECO:0007669"/>
    <property type="project" value="UniProtKB-UniRule"/>
</dbReference>
<comment type="cofactor">
    <cofactor evidence="7">
        <name>Zn(2+)</name>
        <dbReference type="ChEBI" id="CHEBI:29105"/>
    </cofactor>
    <text evidence="7">Binds 1 zinc ion.</text>
</comment>
<dbReference type="InterPro" id="IPR023091">
    <property type="entry name" value="MetalPrtase_cat_dom_sf_prd"/>
</dbReference>
<evidence type="ECO:0000256" key="7">
    <source>
        <dbReference type="HAMAP-Rule" id="MF_00009"/>
    </source>
</evidence>
<comment type="function">
    <text evidence="7">Single strand-specific metallo-endoribonuclease involved in late-stage 70S ribosome quality control and in maturation of the 3' terminus of the 16S rRNA.</text>
</comment>
<reference evidence="8" key="1">
    <citation type="submission" date="2022-12" db="EMBL/GenBank/DDBJ databases">
        <title>Reference genome sequencing for broad-spectrum identification of bacterial and archaeal isolates by mass spectrometry.</title>
        <authorList>
            <person name="Sekiguchi Y."/>
            <person name="Tourlousse D.M."/>
        </authorList>
    </citation>
    <scope>NUCLEOTIDE SEQUENCE</scope>
    <source>
        <strain evidence="8">10succ1</strain>
    </source>
</reference>
<sequence length="155" mass="18139">MELVLELTKGIEGWEDKLDLQTIEDYIKVVIEDEYTPEKPVYISLLLTGNDNIQEVNREYRGKDSATDVISFAYHDSDEAEFGPYDTLGDIIISLERVEEQAGDYGHSFRREFYYVLTHGLLHLLGYDHIEEEDKKEMRAKEEEILSRHGYTRDN</sequence>
<dbReference type="InterPro" id="IPR002036">
    <property type="entry name" value="YbeY"/>
</dbReference>
<keyword evidence="3 7" id="KW-0479">Metal-binding</keyword>
<gene>
    <name evidence="7 8" type="primary">ybeY</name>
    <name evidence="8" type="ORF">PM10SUCC1_23900</name>
</gene>
<feature type="binding site" evidence="7">
    <location>
        <position position="119"/>
    </location>
    <ligand>
        <name>Zn(2+)</name>
        <dbReference type="ChEBI" id="CHEBI:29105"/>
        <note>catalytic</note>
    </ligand>
</feature>
<protein>
    <recommendedName>
        <fullName evidence="7">Endoribonuclease YbeY</fullName>
        <ecNumber evidence="7">3.1.-.-</ecNumber>
    </recommendedName>
</protein>